<feature type="transmembrane region" description="Helical" evidence="14">
    <location>
        <begin position="138"/>
        <end position="162"/>
    </location>
</feature>
<comment type="similarity">
    <text evidence="2 13">Belongs to the sodium:solute symporter (SSF) (TC 2.A.21) family.</text>
</comment>
<evidence type="ECO:0000313" key="16">
    <source>
        <dbReference type="Proteomes" id="UP000582837"/>
    </source>
</evidence>
<proteinExistence type="inferred from homology"/>
<feature type="transmembrane region" description="Helical" evidence="14">
    <location>
        <begin position="174"/>
        <end position="195"/>
    </location>
</feature>
<gene>
    <name evidence="15" type="ORF">HNQ61_002355</name>
</gene>
<dbReference type="PANTHER" id="PTHR48086:SF3">
    <property type="entry name" value="SODIUM_PROLINE SYMPORTER"/>
    <property type="match status" value="1"/>
</dbReference>
<dbReference type="EMBL" id="JACHIA010000005">
    <property type="protein sequence ID" value="MBB6070734.1"/>
    <property type="molecule type" value="Genomic_DNA"/>
</dbReference>
<keyword evidence="14" id="KW-0029">Amino-acid transport</keyword>
<dbReference type="RefSeq" id="WP_170034636.1">
    <property type="nucleotide sequence ID" value="NZ_JABDTL010000001.1"/>
</dbReference>
<evidence type="ECO:0000256" key="4">
    <source>
        <dbReference type="ARBA" id="ARBA00022475"/>
    </source>
</evidence>
<evidence type="ECO:0000256" key="3">
    <source>
        <dbReference type="ARBA" id="ARBA00022448"/>
    </source>
</evidence>
<evidence type="ECO:0000256" key="14">
    <source>
        <dbReference type="RuleBase" id="RU366012"/>
    </source>
</evidence>
<feature type="transmembrane region" description="Helical" evidence="14">
    <location>
        <begin position="435"/>
        <end position="458"/>
    </location>
</feature>
<dbReference type="GO" id="GO:0031402">
    <property type="term" value="F:sodium ion binding"/>
    <property type="evidence" value="ECO:0007669"/>
    <property type="project" value="UniProtKB-UniRule"/>
</dbReference>
<dbReference type="GO" id="GO:0005886">
    <property type="term" value="C:plasma membrane"/>
    <property type="evidence" value="ECO:0007669"/>
    <property type="project" value="UniProtKB-SubCell"/>
</dbReference>
<evidence type="ECO:0000313" key="15">
    <source>
        <dbReference type="EMBL" id="MBB6070734.1"/>
    </source>
</evidence>
<feature type="transmembrane region" description="Helical" evidence="14">
    <location>
        <begin position="51"/>
        <end position="75"/>
    </location>
</feature>
<feature type="transmembrane region" description="Helical" evidence="14">
    <location>
        <begin position="464"/>
        <end position="484"/>
    </location>
</feature>
<keyword evidence="11 14" id="KW-0739">Sodium transport</keyword>
<dbReference type="CDD" id="cd11475">
    <property type="entry name" value="SLC5sbd_PutP"/>
    <property type="match status" value="1"/>
</dbReference>
<keyword evidence="9 14" id="KW-0406">Ion transport</keyword>
<evidence type="ECO:0000256" key="12">
    <source>
        <dbReference type="ARBA" id="ARBA00033708"/>
    </source>
</evidence>
<dbReference type="Pfam" id="PF00474">
    <property type="entry name" value="SSF"/>
    <property type="match status" value="1"/>
</dbReference>
<feature type="transmembrane region" description="Helical" evidence="14">
    <location>
        <begin position="280"/>
        <end position="303"/>
    </location>
</feature>
<reference evidence="15 16" key="1">
    <citation type="submission" date="2020-08" db="EMBL/GenBank/DDBJ databases">
        <title>Genomic Encyclopedia of Type Strains, Phase IV (KMG-IV): sequencing the most valuable type-strain genomes for metagenomic binning, comparative biology and taxonomic classification.</title>
        <authorList>
            <person name="Goeker M."/>
        </authorList>
    </citation>
    <scope>NUCLEOTIDE SEQUENCE [LARGE SCALE GENOMIC DNA]</scope>
    <source>
        <strain evidence="15 16">DSM 29007</strain>
    </source>
</reference>
<keyword evidence="10 14" id="KW-0472">Membrane</keyword>
<name>A0A841GYB4_9BACT</name>
<dbReference type="InterPro" id="IPR038377">
    <property type="entry name" value="Na/Glc_symporter_sf"/>
</dbReference>
<feature type="transmembrane region" description="Helical" evidence="14">
    <location>
        <begin position="20"/>
        <end position="39"/>
    </location>
</feature>
<evidence type="ECO:0000256" key="6">
    <source>
        <dbReference type="ARBA" id="ARBA00022847"/>
    </source>
</evidence>
<keyword evidence="3 14" id="KW-0813">Transport</keyword>
<evidence type="ECO:0000256" key="9">
    <source>
        <dbReference type="ARBA" id="ARBA00023065"/>
    </source>
</evidence>
<dbReference type="InterPro" id="IPR011851">
    <property type="entry name" value="Na/Pro_symporter"/>
</dbReference>
<dbReference type="GO" id="GO:0015824">
    <property type="term" value="P:proline transport"/>
    <property type="evidence" value="ECO:0007669"/>
    <property type="project" value="UniProtKB-UniRule"/>
</dbReference>
<evidence type="ECO:0000256" key="10">
    <source>
        <dbReference type="ARBA" id="ARBA00023136"/>
    </source>
</evidence>
<feature type="transmembrane region" description="Helical" evidence="14">
    <location>
        <begin position="240"/>
        <end position="259"/>
    </location>
</feature>
<keyword evidence="7 14" id="KW-1133">Transmembrane helix</keyword>
<evidence type="ECO:0000256" key="13">
    <source>
        <dbReference type="RuleBase" id="RU362091"/>
    </source>
</evidence>
<feature type="transmembrane region" description="Helical" evidence="14">
    <location>
        <begin position="81"/>
        <end position="107"/>
    </location>
</feature>
<evidence type="ECO:0000256" key="11">
    <source>
        <dbReference type="ARBA" id="ARBA00023201"/>
    </source>
</evidence>
<comment type="function">
    <text evidence="14">Catalyzes the sodium-dependent uptake of extracellular L-proline.</text>
</comment>
<keyword evidence="8 14" id="KW-0915">Sodium</keyword>
<dbReference type="AlphaFoldDB" id="A0A841GYB4"/>
<keyword evidence="16" id="KW-1185">Reference proteome</keyword>
<dbReference type="GO" id="GO:0005298">
    <property type="term" value="F:proline:sodium symporter activity"/>
    <property type="evidence" value="ECO:0007669"/>
    <property type="project" value="UniProtKB-UniRule"/>
</dbReference>
<keyword evidence="6 14" id="KW-0769">Symport</keyword>
<feature type="transmembrane region" description="Helical" evidence="14">
    <location>
        <begin position="202"/>
        <end position="220"/>
    </location>
</feature>
<comment type="catalytic activity">
    <reaction evidence="12">
        <text>L-proline(in) + Na(+)(in) = L-proline(out) + Na(+)(out)</text>
        <dbReference type="Rhea" id="RHEA:28967"/>
        <dbReference type="ChEBI" id="CHEBI:29101"/>
        <dbReference type="ChEBI" id="CHEBI:60039"/>
    </reaction>
</comment>
<dbReference type="InterPro" id="IPR001734">
    <property type="entry name" value="Na/solute_symporter"/>
</dbReference>
<comment type="caution">
    <text evidence="15">The sequence shown here is derived from an EMBL/GenBank/DDBJ whole genome shotgun (WGS) entry which is preliminary data.</text>
</comment>
<protein>
    <recommendedName>
        <fullName evidence="14">Sodium/proline symporter</fullName>
    </recommendedName>
    <alternativeName>
        <fullName evidence="14">Proline permease</fullName>
    </alternativeName>
</protein>
<dbReference type="InterPro" id="IPR050277">
    <property type="entry name" value="Sodium:Solute_Symporter"/>
</dbReference>
<accession>A0A841GYB4</accession>
<dbReference type="PROSITE" id="PS50283">
    <property type="entry name" value="NA_SOLUT_SYMP_3"/>
    <property type="match status" value="1"/>
</dbReference>
<evidence type="ECO:0000256" key="1">
    <source>
        <dbReference type="ARBA" id="ARBA00004651"/>
    </source>
</evidence>
<keyword evidence="5 14" id="KW-0812">Transmembrane</keyword>
<feature type="transmembrane region" description="Helical" evidence="14">
    <location>
        <begin position="379"/>
        <end position="396"/>
    </location>
</feature>
<feature type="transmembrane region" description="Helical" evidence="14">
    <location>
        <begin position="402"/>
        <end position="423"/>
    </location>
</feature>
<evidence type="ECO:0000256" key="7">
    <source>
        <dbReference type="ARBA" id="ARBA00022989"/>
    </source>
</evidence>
<dbReference type="Proteomes" id="UP000582837">
    <property type="component" value="Unassembled WGS sequence"/>
</dbReference>
<evidence type="ECO:0000256" key="2">
    <source>
        <dbReference type="ARBA" id="ARBA00006434"/>
    </source>
</evidence>
<dbReference type="Gene3D" id="1.20.1730.10">
    <property type="entry name" value="Sodium/glucose cotransporter"/>
    <property type="match status" value="1"/>
</dbReference>
<comment type="subcellular location">
    <subcellularLocation>
        <location evidence="1 14">Cell membrane</location>
        <topology evidence="1 14">Multi-pass membrane protein</topology>
    </subcellularLocation>
</comment>
<organism evidence="15 16">
    <name type="scientific">Longimicrobium terrae</name>
    <dbReference type="NCBI Taxonomy" id="1639882"/>
    <lineage>
        <taxon>Bacteria</taxon>
        <taxon>Pseudomonadati</taxon>
        <taxon>Gemmatimonadota</taxon>
        <taxon>Longimicrobiia</taxon>
        <taxon>Longimicrobiales</taxon>
        <taxon>Longimicrobiaceae</taxon>
        <taxon>Longimicrobium</taxon>
    </lineage>
</organism>
<feature type="transmembrane region" description="Helical" evidence="14">
    <location>
        <begin position="323"/>
        <end position="346"/>
    </location>
</feature>
<sequence>MTGIMGLIQTSLPRLAQPTIAAVALAYFVIVAAIGVWAMRRTRTANDFFAAGDGIGLIALTLAAMSATVSGFAFIGGPGLVYLSGMGAVFLTLSSSVTAAMTSWVLAKRLRLLAEVRGLITIPEAIGARYRSPAAQGWSAIAILVAVIGYMATNILALGVVIDAVFGTGLTLGVWLGMLTILAYSATGGILAGVYTDVFQGTLMAIASTLVFVYALHAGGGMSAISRTIMASDPEFLAPFGKLGAGAALSLFFVFGVGTMGQPHVLHKYYMLRDPRRLKWYPLLMTATLVMTMLLFFGVGVTVKALVASGRMPALARPEEATPLFLLGYTPMLLAGLVFAGVAAAIMSTVNSFMNIGAAALTRDLPAAFGKRVGNELRWGRIGTVGISLLAAWLALMPGAFVAFLGIFGWGLFASTLVPALAIGLNWEGATREGAIASIVTGLVVTLGFETMAAINVYRFPTGVTVSAFSLVLSILVFFGVSWMTRARAAAALDEDIVLVMRA</sequence>
<dbReference type="PANTHER" id="PTHR48086">
    <property type="entry name" value="SODIUM/PROLINE SYMPORTER-RELATED"/>
    <property type="match status" value="1"/>
</dbReference>
<keyword evidence="4 14" id="KW-1003">Cell membrane</keyword>
<evidence type="ECO:0000256" key="8">
    <source>
        <dbReference type="ARBA" id="ARBA00023053"/>
    </source>
</evidence>
<evidence type="ECO:0000256" key="5">
    <source>
        <dbReference type="ARBA" id="ARBA00022692"/>
    </source>
</evidence>